<dbReference type="AlphaFoldDB" id="X1D4G8"/>
<feature type="transmembrane region" description="Helical" evidence="1">
    <location>
        <begin position="45"/>
        <end position="65"/>
    </location>
</feature>
<organism evidence="2">
    <name type="scientific">marine sediment metagenome</name>
    <dbReference type="NCBI Taxonomy" id="412755"/>
    <lineage>
        <taxon>unclassified sequences</taxon>
        <taxon>metagenomes</taxon>
        <taxon>ecological metagenomes</taxon>
    </lineage>
</organism>
<evidence type="ECO:0000313" key="2">
    <source>
        <dbReference type="EMBL" id="GAH15097.1"/>
    </source>
</evidence>
<accession>X1D4G8</accession>
<keyword evidence="1" id="KW-1133">Transmembrane helix</keyword>
<sequence>IWSYQTWRKAPTSLKRLTTILLIGSTLFSVVTAAMYALGTFVKTFNSIAFIVNGIGAFTTIIVILKDPRIIFILPFKAYRIIIVDTNGSIALYKHDWAKVGELEENMFSMMLQAIGNVLDDILKKGEVQEIQMDRAVLLIQHDKTHSIASVLIASKSSRSLKYGLKRFNEKFITVFQSSLDGERKVGMFEKTSEIVEKVFDFVPSYKTVS</sequence>
<gene>
    <name evidence="2" type="ORF">S01H4_52770</name>
</gene>
<reference evidence="2" key="1">
    <citation type="journal article" date="2014" name="Front. Microbiol.">
        <title>High frequency of phylogenetically diverse reductive dehalogenase-homologous genes in deep subseafloor sedimentary metagenomes.</title>
        <authorList>
            <person name="Kawai M."/>
            <person name="Futagami T."/>
            <person name="Toyoda A."/>
            <person name="Takaki Y."/>
            <person name="Nishi S."/>
            <person name="Hori S."/>
            <person name="Arai W."/>
            <person name="Tsubouchi T."/>
            <person name="Morono Y."/>
            <person name="Uchiyama I."/>
            <person name="Ito T."/>
            <person name="Fujiyama A."/>
            <person name="Inagaki F."/>
            <person name="Takami H."/>
        </authorList>
    </citation>
    <scope>NUCLEOTIDE SEQUENCE</scope>
    <source>
        <strain evidence="2">Expedition CK06-06</strain>
    </source>
</reference>
<protein>
    <submittedName>
        <fullName evidence="2">Uncharacterized protein</fullName>
    </submittedName>
</protein>
<keyword evidence="1" id="KW-0472">Membrane</keyword>
<keyword evidence="1" id="KW-0812">Transmembrane</keyword>
<feature type="transmembrane region" description="Helical" evidence="1">
    <location>
        <begin position="20"/>
        <end position="39"/>
    </location>
</feature>
<name>X1D4G8_9ZZZZ</name>
<comment type="caution">
    <text evidence="2">The sequence shown here is derived from an EMBL/GenBank/DDBJ whole genome shotgun (WGS) entry which is preliminary data.</text>
</comment>
<evidence type="ECO:0000256" key="1">
    <source>
        <dbReference type="SAM" id="Phobius"/>
    </source>
</evidence>
<feature type="non-terminal residue" evidence="2">
    <location>
        <position position="1"/>
    </location>
</feature>
<proteinExistence type="predicted"/>
<dbReference type="EMBL" id="BART01030188">
    <property type="protein sequence ID" value="GAH15097.1"/>
    <property type="molecule type" value="Genomic_DNA"/>
</dbReference>